<proteinExistence type="predicted"/>
<sequence length="316" mass="32762">MRSLILLTALVGCQAGDAPAESIADSAPPWDAPVESIEADDLAAEPLAAVSASAPARAEMATEAAGAAVEPAPPLADRPAISPDAVAQDAALTSRLLRRSADLRVTTEAFDETLREARAVAGRYGGLIAGENGSAYDDGQAQSTLTLRVPSDRFDAALDALAALGTVESRSVSVDDVTGQIVDVEARLRAQRAAEARYVAFLAEAGSINEMLSVQERLDRVRADIESMESVARSLRGQVALATIRATFVGPATVPAPPPAPGVVARVVDAIALGWHGLLAVVLGVLPLWPLALIAAASVLAWRRYGPLWKRTPSAG</sequence>
<evidence type="ECO:0000256" key="1">
    <source>
        <dbReference type="SAM" id="Coils"/>
    </source>
</evidence>
<keyword evidence="5" id="KW-1185">Reference proteome</keyword>
<accession>A0A271J000</accession>
<dbReference type="Proteomes" id="UP000216339">
    <property type="component" value="Unassembled WGS sequence"/>
</dbReference>
<dbReference type="EMBL" id="MQWD01000001">
    <property type="protein sequence ID" value="PAP76812.1"/>
    <property type="molecule type" value="Genomic_DNA"/>
</dbReference>
<feature type="transmembrane region" description="Helical" evidence="2">
    <location>
        <begin position="275"/>
        <end position="302"/>
    </location>
</feature>
<reference evidence="4 5" key="1">
    <citation type="submission" date="2016-11" db="EMBL/GenBank/DDBJ databases">
        <title>Study of marine rhodopsin-containing bacteria.</title>
        <authorList>
            <person name="Yoshizawa S."/>
            <person name="Kumagai Y."/>
            <person name="Kogure K."/>
        </authorList>
    </citation>
    <scope>NUCLEOTIDE SEQUENCE [LARGE SCALE GENOMIC DNA]</scope>
    <source>
        <strain evidence="4 5">SAORIC-28</strain>
    </source>
</reference>
<keyword evidence="1" id="KW-0175">Coiled coil</keyword>
<evidence type="ECO:0000259" key="3">
    <source>
        <dbReference type="Pfam" id="PF14257"/>
    </source>
</evidence>
<dbReference type="RefSeq" id="WP_179299566.1">
    <property type="nucleotide sequence ID" value="NZ_MQWD01000001.1"/>
</dbReference>
<evidence type="ECO:0000313" key="5">
    <source>
        <dbReference type="Proteomes" id="UP000216339"/>
    </source>
</evidence>
<feature type="domain" description="DUF4349" evidence="3">
    <location>
        <begin position="97"/>
        <end position="303"/>
    </location>
</feature>
<protein>
    <recommendedName>
        <fullName evidence="3">DUF4349 domain-containing protein</fullName>
    </recommendedName>
</protein>
<organism evidence="4 5">
    <name type="scientific">Rubrivirga marina</name>
    <dbReference type="NCBI Taxonomy" id="1196024"/>
    <lineage>
        <taxon>Bacteria</taxon>
        <taxon>Pseudomonadati</taxon>
        <taxon>Rhodothermota</taxon>
        <taxon>Rhodothermia</taxon>
        <taxon>Rhodothermales</taxon>
        <taxon>Rubricoccaceae</taxon>
        <taxon>Rubrivirga</taxon>
    </lineage>
</organism>
<feature type="coiled-coil region" evidence="1">
    <location>
        <begin position="211"/>
        <end position="238"/>
    </location>
</feature>
<gene>
    <name evidence="4" type="ORF">BSZ37_10390</name>
</gene>
<name>A0A271J000_9BACT</name>
<keyword evidence="2" id="KW-1133">Transmembrane helix</keyword>
<evidence type="ECO:0000256" key="2">
    <source>
        <dbReference type="SAM" id="Phobius"/>
    </source>
</evidence>
<dbReference type="Pfam" id="PF14257">
    <property type="entry name" value="DUF4349"/>
    <property type="match status" value="1"/>
</dbReference>
<keyword evidence="2" id="KW-0812">Transmembrane</keyword>
<keyword evidence="2" id="KW-0472">Membrane</keyword>
<dbReference type="InterPro" id="IPR025645">
    <property type="entry name" value="DUF4349"/>
</dbReference>
<evidence type="ECO:0000313" key="4">
    <source>
        <dbReference type="EMBL" id="PAP76812.1"/>
    </source>
</evidence>
<comment type="caution">
    <text evidence="4">The sequence shown here is derived from an EMBL/GenBank/DDBJ whole genome shotgun (WGS) entry which is preliminary data.</text>
</comment>
<dbReference type="AlphaFoldDB" id="A0A271J000"/>